<evidence type="ECO:0000313" key="3">
    <source>
        <dbReference type="Proteomes" id="UP000064893"/>
    </source>
</evidence>
<evidence type="ECO:0000256" key="1">
    <source>
        <dbReference type="SAM" id="Phobius"/>
    </source>
</evidence>
<dbReference type="STRING" id="1307839.L21SP5_02339"/>
<dbReference type="OrthoDB" id="1467217at2"/>
<dbReference type="InterPro" id="IPR025367">
    <property type="entry name" value="DUF4271"/>
</dbReference>
<organism evidence="2 3">
    <name type="scientific">Salinivirga cyanobacteriivorans</name>
    <dbReference type="NCBI Taxonomy" id="1307839"/>
    <lineage>
        <taxon>Bacteria</taxon>
        <taxon>Pseudomonadati</taxon>
        <taxon>Bacteroidota</taxon>
        <taxon>Bacteroidia</taxon>
        <taxon>Bacteroidales</taxon>
        <taxon>Salinivirgaceae</taxon>
        <taxon>Salinivirga</taxon>
    </lineage>
</organism>
<gene>
    <name evidence="2" type="ORF">L21SP5_02339</name>
</gene>
<dbReference type="KEGG" id="blq:L21SP5_02339"/>
<feature type="transmembrane region" description="Helical" evidence="1">
    <location>
        <begin position="226"/>
        <end position="246"/>
    </location>
</feature>
<protein>
    <recommendedName>
        <fullName evidence="4">DUF4271 domain-containing protein</fullName>
    </recommendedName>
</protein>
<proteinExistence type="predicted"/>
<keyword evidence="1" id="KW-0472">Membrane</keyword>
<keyword evidence="1" id="KW-1133">Transmembrane helix</keyword>
<feature type="transmembrane region" description="Helical" evidence="1">
    <location>
        <begin position="300"/>
        <end position="325"/>
    </location>
</feature>
<dbReference type="AlphaFoldDB" id="A0A0S2I0T0"/>
<sequence length="394" mass="45932">MWPTEQDNLNVNSGYQQQQKQDFTVAVKGELPVYNALKGAYEPAEPIDESFIDQFRFEAPATLKMQINEHIYLPDYTYHKLELKPVSIFNPGAGFRAIEENKQKEWKAVQNKKIKEQGPHTFNALHGGLTYREKDQNLFKTLRPVPLVELSKEQKSYTREVNEIVRFSPVSKGQFQATDAMVGIIIGFVLFFLYLRAVFGRHVRTFTKSVFNRVRAMNTLEEGNMIIGRVSFLLNIFFFFTLGLLFTHWLDHMGFIIWNYGQLKTFTLLSAIITALYTGKWIFSWIIGHFLQIQEETRAYFFHIFVFNKTFALVVFPFLLVLPYIDAQLGVLILKGSFILLGFFYLLRIIRLLTYSISRNVSLFYLFLYLCALEIIPILVIVKLSSEWLKLPVF</sequence>
<dbReference type="Proteomes" id="UP000064893">
    <property type="component" value="Chromosome"/>
</dbReference>
<keyword evidence="1" id="KW-0812">Transmembrane</keyword>
<name>A0A0S2I0T0_9BACT</name>
<accession>A0A0S2I0T0</accession>
<feature type="transmembrane region" description="Helical" evidence="1">
    <location>
        <begin position="266"/>
        <end position="288"/>
    </location>
</feature>
<feature type="transmembrane region" description="Helical" evidence="1">
    <location>
        <begin position="362"/>
        <end position="382"/>
    </location>
</feature>
<dbReference type="EMBL" id="CP013118">
    <property type="protein sequence ID" value="ALO15971.1"/>
    <property type="molecule type" value="Genomic_DNA"/>
</dbReference>
<feature type="transmembrane region" description="Helical" evidence="1">
    <location>
        <begin position="331"/>
        <end position="350"/>
    </location>
</feature>
<feature type="transmembrane region" description="Helical" evidence="1">
    <location>
        <begin position="180"/>
        <end position="199"/>
    </location>
</feature>
<reference evidence="2 3" key="1">
    <citation type="submission" date="2015-11" db="EMBL/GenBank/DDBJ databases">
        <title>Description and complete genome sequence of a novel strain predominating in hypersaline microbial mats and representing a new family of the Bacteriodetes phylum.</title>
        <authorList>
            <person name="Spring S."/>
            <person name="Bunk B."/>
            <person name="Sproer C."/>
            <person name="Klenk H.-P."/>
        </authorList>
    </citation>
    <scope>NUCLEOTIDE SEQUENCE [LARGE SCALE GENOMIC DNA]</scope>
    <source>
        <strain evidence="2 3">L21-Spi-D4</strain>
    </source>
</reference>
<evidence type="ECO:0000313" key="2">
    <source>
        <dbReference type="EMBL" id="ALO15971.1"/>
    </source>
</evidence>
<dbReference type="Pfam" id="PF14093">
    <property type="entry name" value="DUF4271"/>
    <property type="match status" value="1"/>
</dbReference>
<evidence type="ECO:0008006" key="4">
    <source>
        <dbReference type="Google" id="ProtNLM"/>
    </source>
</evidence>
<dbReference type="RefSeq" id="WP_057953385.1">
    <property type="nucleotide sequence ID" value="NZ_CP013118.1"/>
</dbReference>
<keyword evidence="3" id="KW-1185">Reference proteome</keyword>